<reference evidence="9 10" key="1">
    <citation type="submission" date="2018-03" db="EMBL/GenBank/DDBJ databases">
        <title>Aquarubrobacter algicola gen. nov., sp. nov., a novel actinobacterium isolated from shallow eutrophic lake during the end of cyanobacterial harmful algal blooms.</title>
        <authorList>
            <person name="Chun S.J."/>
        </authorList>
    </citation>
    <scope>NUCLEOTIDE SEQUENCE [LARGE SCALE GENOMIC DNA]</scope>
    <source>
        <strain evidence="9 10">Seoho-28</strain>
    </source>
</reference>
<feature type="transmembrane region" description="Helical" evidence="7">
    <location>
        <begin position="178"/>
        <end position="195"/>
    </location>
</feature>
<feature type="compositionally biased region" description="Pro residues" evidence="6">
    <location>
        <begin position="235"/>
        <end position="244"/>
    </location>
</feature>
<evidence type="ECO:0000313" key="10">
    <source>
        <dbReference type="Proteomes" id="UP000240739"/>
    </source>
</evidence>
<dbReference type="PANTHER" id="PTHR36115">
    <property type="entry name" value="PROLINE-RICH ANTIGEN HOMOLOG-RELATED"/>
    <property type="match status" value="1"/>
</dbReference>
<keyword evidence="2" id="KW-1003">Cell membrane</keyword>
<dbReference type="GO" id="GO:0005886">
    <property type="term" value="C:plasma membrane"/>
    <property type="evidence" value="ECO:0007669"/>
    <property type="project" value="UniProtKB-SubCell"/>
</dbReference>
<sequence length="263" mass="27601">MRGAVERGGPAADVEQGRAVGERVEDALGGGGQHGAGPYRGTAGGRTIRRVSVAPERPAPAAFALPAARWGQRAGALLLDLLVQLLLVVAVAVVVGFVTDWGEYRYEDTDATATAPYWAAWAIGVGIASAFLYPWLLLGLTRGRTPGRRIVGIRVVRNDGRPVGLGTAFLREALAKGALGLFTVPLLLSFLWPLWDPHQRAIHDLVCSTRVVLDGEDEVDAFGGDRLAAPVPGSLLPPPPPAPGRPAGHGEREDLAGRIGLDG</sequence>
<comment type="subcellular location">
    <subcellularLocation>
        <location evidence="1">Cell membrane</location>
        <topology evidence="1">Multi-pass membrane protein</topology>
    </subcellularLocation>
</comment>
<name>A0A2T4UKS4_9ACTN</name>
<dbReference type="Proteomes" id="UP000240739">
    <property type="component" value="Unassembled WGS sequence"/>
</dbReference>
<keyword evidence="4 7" id="KW-1133">Transmembrane helix</keyword>
<dbReference type="AlphaFoldDB" id="A0A2T4UKS4"/>
<evidence type="ECO:0000256" key="7">
    <source>
        <dbReference type="SAM" id="Phobius"/>
    </source>
</evidence>
<keyword evidence="10" id="KW-1185">Reference proteome</keyword>
<dbReference type="PANTHER" id="PTHR36115:SF6">
    <property type="entry name" value="PROLINE-RICH ANTIGEN HOMOLOG"/>
    <property type="match status" value="1"/>
</dbReference>
<feature type="domain" description="RDD" evidence="8">
    <location>
        <begin position="68"/>
        <end position="207"/>
    </location>
</feature>
<dbReference type="EMBL" id="PYYB01000001">
    <property type="protein sequence ID" value="PTL59821.1"/>
    <property type="molecule type" value="Genomic_DNA"/>
</dbReference>
<dbReference type="InterPro" id="IPR010432">
    <property type="entry name" value="RDD"/>
</dbReference>
<accession>A0A2T4UKS4</accession>
<organism evidence="9 10">
    <name type="scientific">Paraconexibacter algicola</name>
    <dbReference type="NCBI Taxonomy" id="2133960"/>
    <lineage>
        <taxon>Bacteria</taxon>
        <taxon>Bacillati</taxon>
        <taxon>Actinomycetota</taxon>
        <taxon>Thermoleophilia</taxon>
        <taxon>Solirubrobacterales</taxon>
        <taxon>Paraconexibacteraceae</taxon>
        <taxon>Paraconexibacter</taxon>
    </lineage>
</organism>
<dbReference type="InterPro" id="IPR051791">
    <property type="entry name" value="Pra-immunoreactive"/>
</dbReference>
<dbReference type="Pfam" id="PF06271">
    <property type="entry name" value="RDD"/>
    <property type="match status" value="1"/>
</dbReference>
<protein>
    <recommendedName>
        <fullName evidence="8">RDD domain-containing protein</fullName>
    </recommendedName>
</protein>
<evidence type="ECO:0000313" key="9">
    <source>
        <dbReference type="EMBL" id="PTL59821.1"/>
    </source>
</evidence>
<gene>
    <name evidence="9" type="ORF">C7Y72_09245</name>
</gene>
<evidence type="ECO:0000256" key="4">
    <source>
        <dbReference type="ARBA" id="ARBA00022989"/>
    </source>
</evidence>
<proteinExistence type="predicted"/>
<evidence type="ECO:0000259" key="8">
    <source>
        <dbReference type="Pfam" id="PF06271"/>
    </source>
</evidence>
<evidence type="ECO:0000256" key="3">
    <source>
        <dbReference type="ARBA" id="ARBA00022692"/>
    </source>
</evidence>
<evidence type="ECO:0000256" key="5">
    <source>
        <dbReference type="ARBA" id="ARBA00023136"/>
    </source>
</evidence>
<evidence type="ECO:0000256" key="1">
    <source>
        <dbReference type="ARBA" id="ARBA00004651"/>
    </source>
</evidence>
<comment type="caution">
    <text evidence="9">The sequence shown here is derived from an EMBL/GenBank/DDBJ whole genome shotgun (WGS) entry which is preliminary data.</text>
</comment>
<keyword evidence="5 7" id="KW-0472">Membrane</keyword>
<feature type="transmembrane region" description="Helical" evidence="7">
    <location>
        <begin position="118"/>
        <end position="140"/>
    </location>
</feature>
<feature type="region of interest" description="Disordered" evidence="6">
    <location>
        <begin position="230"/>
        <end position="263"/>
    </location>
</feature>
<evidence type="ECO:0000256" key="2">
    <source>
        <dbReference type="ARBA" id="ARBA00022475"/>
    </source>
</evidence>
<evidence type="ECO:0000256" key="6">
    <source>
        <dbReference type="SAM" id="MobiDB-lite"/>
    </source>
</evidence>
<feature type="transmembrane region" description="Helical" evidence="7">
    <location>
        <begin position="77"/>
        <end position="98"/>
    </location>
</feature>
<keyword evidence="3 7" id="KW-0812">Transmembrane</keyword>